<organism evidence="1 2">
    <name type="scientific">Pseudomonas ulcerans</name>
    <dbReference type="NCBI Taxonomy" id="3115852"/>
    <lineage>
        <taxon>Bacteria</taxon>
        <taxon>Pseudomonadati</taxon>
        <taxon>Pseudomonadota</taxon>
        <taxon>Gammaproteobacteria</taxon>
        <taxon>Pseudomonadales</taxon>
        <taxon>Pseudomonadaceae</taxon>
        <taxon>Pseudomonas</taxon>
    </lineage>
</organism>
<sequence>MINEADLAELNSTVLTGVTVGVGSQILIFGSSATVLMQCPFTSEIQGRKQQGHGEDVKTSELLFDYLNCQVASASLEEGGVLVLEFEGGKSLRVTPECNGLESYVVSTRFGICPVAVI</sequence>
<evidence type="ECO:0000313" key="2">
    <source>
        <dbReference type="Proteomes" id="UP001335100"/>
    </source>
</evidence>
<reference evidence="1 2" key="1">
    <citation type="submission" date="2024-01" db="EMBL/GenBank/DDBJ databases">
        <title>Unpublished Manusciprt.</title>
        <authorList>
            <person name="Duman M."/>
            <person name="Valdes E.G."/>
            <person name="Ajmi N."/>
            <person name="Altun S."/>
            <person name="Saticioglu I.B."/>
        </authorList>
    </citation>
    <scope>NUCLEOTIDE SEQUENCE [LARGE SCALE GENOMIC DNA]</scope>
    <source>
        <strain evidence="1 2">148P</strain>
    </source>
</reference>
<dbReference type="Proteomes" id="UP001335100">
    <property type="component" value="Unassembled WGS sequence"/>
</dbReference>
<dbReference type="EMBL" id="JAZDQJ010000077">
    <property type="protein sequence ID" value="MEE1937683.1"/>
    <property type="molecule type" value="Genomic_DNA"/>
</dbReference>
<gene>
    <name evidence="1" type="ORF">V0R50_31055</name>
</gene>
<proteinExistence type="predicted"/>
<comment type="caution">
    <text evidence="1">The sequence shown here is derived from an EMBL/GenBank/DDBJ whole genome shotgun (WGS) entry which is preliminary data.</text>
</comment>
<accession>A0ABU7I1Z8</accession>
<evidence type="ECO:0000313" key="1">
    <source>
        <dbReference type="EMBL" id="MEE1937683.1"/>
    </source>
</evidence>
<protein>
    <submittedName>
        <fullName evidence="1">Uncharacterized protein</fullName>
    </submittedName>
</protein>
<name>A0ABU7I1Z8_9PSED</name>
<keyword evidence="2" id="KW-1185">Reference proteome</keyword>
<dbReference type="RefSeq" id="WP_330078319.1">
    <property type="nucleotide sequence ID" value="NZ_JAZDQJ010000077.1"/>
</dbReference>